<comment type="caution">
    <text evidence="11">The sequence shown here is derived from an EMBL/GenBank/DDBJ whole genome shotgun (WGS) entry which is preliminary data.</text>
</comment>
<dbReference type="PANTHER" id="PTHR19375">
    <property type="entry name" value="HEAT SHOCK PROTEIN 70KDA"/>
    <property type="match status" value="1"/>
</dbReference>
<dbReference type="Proteomes" id="UP001526246">
    <property type="component" value="Unassembled WGS sequence"/>
</dbReference>
<name>A0ABT3JD45_9SPHN</name>
<dbReference type="Gene3D" id="2.60.34.10">
    <property type="entry name" value="Substrate Binding Domain Of DNAk, Chain A, domain 1"/>
    <property type="match status" value="1"/>
</dbReference>
<dbReference type="Gene3D" id="3.30.420.40">
    <property type="match status" value="2"/>
</dbReference>
<dbReference type="Pfam" id="PF00012">
    <property type="entry name" value="HSP70"/>
    <property type="match status" value="1"/>
</dbReference>
<dbReference type="InterPro" id="IPR013126">
    <property type="entry name" value="Hsp_70_fam"/>
</dbReference>
<feature type="region of interest" description="Disordered" evidence="10">
    <location>
        <begin position="606"/>
        <end position="648"/>
    </location>
</feature>
<dbReference type="InterPro" id="IPR029048">
    <property type="entry name" value="HSP70_C_sf"/>
</dbReference>
<dbReference type="InterPro" id="IPR029047">
    <property type="entry name" value="HSP70_peptide-bd_sf"/>
</dbReference>
<evidence type="ECO:0000313" key="11">
    <source>
        <dbReference type="EMBL" id="MCW3796834.1"/>
    </source>
</evidence>
<keyword evidence="4 7" id="KW-0547">Nucleotide-binding</keyword>
<evidence type="ECO:0000256" key="5">
    <source>
        <dbReference type="ARBA" id="ARBA00022840"/>
    </source>
</evidence>
<organism evidence="11 12">
    <name type="scientific">Sphingomonas arvum</name>
    <dbReference type="NCBI Taxonomy" id="2992113"/>
    <lineage>
        <taxon>Bacteria</taxon>
        <taxon>Pseudomonadati</taxon>
        <taxon>Pseudomonadota</taxon>
        <taxon>Alphaproteobacteria</taxon>
        <taxon>Sphingomonadales</taxon>
        <taxon>Sphingomonadaceae</taxon>
        <taxon>Sphingomonas</taxon>
    </lineage>
</organism>
<dbReference type="PROSITE" id="PS00297">
    <property type="entry name" value="HSP70_1"/>
    <property type="match status" value="1"/>
</dbReference>
<dbReference type="InterPro" id="IPR012725">
    <property type="entry name" value="Chaperone_DnaK"/>
</dbReference>
<keyword evidence="9" id="KW-0175">Coiled coil</keyword>
<gene>
    <name evidence="7 11" type="primary">dnaK</name>
    <name evidence="11" type="ORF">OMW55_03315</name>
</gene>
<dbReference type="SUPFAM" id="SSF53067">
    <property type="entry name" value="Actin-like ATPase domain"/>
    <property type="match status" value="2"/>
</dbReference>
<dbReference type="EMBL" id="JAPDOB010000001">
    <property type="protein sequence ID" value="MCW3796834.1"/>
    <property type="molecule type" value="Genomic_DNA"/>
</dbReference>
<comment type="function">
    <text evidence="7">Acts as a chaperone.</text>
</comment>
<evidence type="ECO:0000256" key="8">
    <source>
        <dbReference type="RuleBase" id="RU003322"/>
    </source>
</evidence>
<evidence type="ECO:0000256" key="7">
    <source>
        <dbReference type="HAMAP-Rule" id="MF_00332"/>
    </source>
</evidence>
<dbReference type="PROSITE" id="PS00329">
    <property type="entry name" value="HSP70_2"/>
    <property type="match status" value="1"/>
</dbReference>
<comment type="similarity">
    <text evidence="1 7 8">Belongs to the heat shock protein 70 family.</text>
</comment>
<evidence type="ECO:0000256" key="6">
    <source>
        <dbReference type="ARBA" id="ARBA00023016"/>
    </source>
</evidence>
<accession>A0ABT3JD45</accession>
<dbReference type="PROSITE" id="PS01036">
    <property type="entry name" value="HSP70_3"/>
    <property type="match status" value="1"/>
</dbReference>
<feature type="compositionally biased region" description="Low complexity" evidence="10">
    <location>
        <begin position="606"/>
        <end position="624"/>
    </location>
</feature>
<dbReference type="Gene3D" id="1.20.1270.10">
    <property type="match status" value="1"/>
</dbReference>
<dbReference type="InterPro" id="IPR018181">
    <property type="entry name" value="Heat_shock_70_CS"/>
</dbReference>
<feature type="compositionally biased region" description="Acidic residues" evidence="10">
    <location>
        <begin position="630"/>
        <end position="648"/>
    </location>
</feature>
<dbReference type="SUPFAM" id="SSF100934">
    <property type="entry name" value="Heat shock protein 70kD (HSP70), C-terminal subdomain"/>
    <property type="match status" value="1"/>
</dbReference>
<dbReference type="CDD" id="cd10234">
    <property type="entry name" value="ASKHA_NBD_HSP70_DnaK-like"/>
    <property type="match status" value="1"/>
</dbReference>
<evidence type="ECO:0000256" key="2">
    <source>
        <dbReference type="ARBA" id="ARBA00014415"/>
    </source>
</evidence>
<keyword evidence="7" id="KW-0143">Chaperone</keyword>
<sequence>MAKVIGIDLGTTNSCVAVMEGGKPKVIENAEGARTTPSVVAFTKDGERLIGQPAKRQAVTNPDNTVFAVKRLIGRRFDDPITKKDTELVPYKIVRGGNGDAWVQAGGKDYSPSQISAFTLQKMKEAAEAYLGETVTQAVITVPAYFNDAQRQATKDAGQIAGLEVLRIINEPTAAALAYGLDKDNNKTIAVYDLGGGTFDVSVLEIGDGVFEVKSTNGDTFLGGEDFDAKIVEYLADKFQQKEGIDLKKDRLALQRLKEAAEKAKIELSSAATTEINQPFITARMEGGATTPLHLVETITRADLEKLVAPLIERTLEPCRKALKDAGLDANAIDEVVLVGGMTRMPRVREVVKDFFGKEPHTGVNPDEVVAIGAAIQAGVLQGDVKDVLLLDVTPLSLGIETLGGVFTRMIDRNTTIPTKKSQVFSTADDNQNAVTIRVFQGEREMAADNKVLGQFDLVGIPPAPRGVPQIEVTFDIDANGIVNVSAKDKGTGKEQQIRIQASGGLSDNDIEQMVRDAERFAEEDKKRRAGAEAKNQAESLIHSTERQLAEHGDKVSPEVKGEIESALAEAKSAVEGGDADAMTQKSQALAQAAMKLGQAIYETQQAGADAGAAGAETASADAGESGGAEQEEVVDAEFSEVDDDKKA</sequence>
<keyword evidence="3 7" id="KW-0597">Phosphoprotein</keyword>
<evidence type="ECO:0000256" key="4">
    <source>
        <dbReference type="ARBA" id="ARBA00022741"/>
    </source>
</evidence>
<dbReference type="Gene3D" id="3.90.640.10">
    <property type="entry name" value="Actin, Chain A, domain 4"/>
    <property type="match status" value="1"/>
</dbReference>
<proteinExistence type="evidence at transcript level"/>
<evidence type="ECO:0000256" key="10">
    <source>
        <dbReference type="SAM" id="MobiDB-lite"/>
    </source>
</evidence>
<feature type="compositionally biased region" description="Basic and acidic residues" evidence="10">
    <location>
        <begin position="521"/>
        <end position="532"/>
    </location>
</feature>
<feature type="coiled-coil region" evidence="9">
    <location>
        <begin position="247"/>
        <end position="274"/>
    </location>
</feature>
<feature type="compositionally biased region" description="Basic and acidic residues" evidence="10">
    <location>
        <begin position="544"/>
        <end position="561"/>
    </location>
</feature>
<evidence type="ECO:0000256" key="3">
    <source>
        <dbReference type="ARBA" id="ARBA00022553"/>
    </source>
</evidence>
<evidence type="ECO:0000256" key="9">
    <source>
        <dbReference type="SAM" id="Coils"/>
    </source>
</evidence>
<dbReference type="SUPFAM" id="SSF100920">
    <property type="entry name" value="Heat shock protein 70kD (HSP70), peptide-binding domain"/>
    <property type="match status" value="1"/>
</dbReference>
<protein>
    <recommendedName>
        <fullName evidence="2 7">Chaperone protein DnaK</fullName>
    </recommendedName>
    <alternativeName>
        <fullName evidence="7">HSP70</fullName>
    </alternativeName>
    <alternativeName>
        <fullName evidence="7">Heat shock 70 kDa protein</fullName>
    </alternativeName>
    <alternativeName>
        <fullName evidence="7">Heat shock protein 70</fullName>
    </alternativeName>
</protein>
<dbReference type="HAMAP" id="MF_00332">
    <property type="entry name" value="DnaK"/>
    <property type="match status" value="1"/>
</dbReference>
<reference evidence="11 12" key="1">
    <citation type="submission" date="2022-10" db="EMBL/GenBank/DDBJ databases">
        <title>Sphingomonas sp.</title>
        <authorList>
            <person name="Jin C."/>
        </authorList>
    </citation>
    <scope>NUCLEOTIDE SEQUENCE [LARGE SCALE GENOMIC DNA]</scope>
    <source>
        <strain evidence="11 12">BN140010</strain>
    </source>
</reference>
<feature type="region of interest" description="Disordered" evidence="10">
    <location>
        <begin position="521"/>
        <end position="561"/>
    </location>
</feature>
<evidence type="ECO:0000256" key="1">
    <source>
        <dbReference type="ARBA" id="ARBA00007381"/>
    </source>
</evidence>
<keyword evidence="12" id="KW-1185">Reference proteome</keyword>
<comment type="induction">
    <text evidence="7">By stress conditions e.g. heat shock.</text>
</comment>
<dbReference type="InterPro" id="IPR043129">
    <property type="entry name" value="ATPase_NBD"/>
</dbReference>
<dbReference type="NCBIfam" id="NF003520">
    <property type="entry name" value="PRK05183.1"/>
    <property type="match status" value="1"/>
</dbReference>
<feature type="modified residue" description="Phosphothreonine; by autocatalysis" evidence="7">
    <location>
        <position position="198"/>
    </location>
</feature>
<dbReference type="RefSeq" id="WP_264880795.1">
    <property type="nucleotide sequence ID" value="NZ_JAPDOB010000001.1"/>
</dbReference>
<dbReference type="NCBIfam" id="NF001413">
    <property type="entry name" value="PRK00290.1"/>
    <property type="match status" value="1"/>
</dbReference>
<dbReference type="NCBIfam" id="TIGR02350">
    <property type="entry name" value="prok_dnaK"/>
    <property type="match status" value="1"/>
</dbReference>
<keyword evidence="5 7" id="KW-0067">ATP-binding</keyword>
<evidence type="ECO:0000313" key="12">
    <source>
        <dbReference type="Proteomes" id="UP001526246"/>
    </source>
</evidence>
<dbReference type="PRINTS" id="PR00301">
    <property type="entry name" value="HEATSHOCK70"/>
</dbReference>
<keyword evidence="6 7" id="KW-0346">Stress response</keyword>